<dbReference type="AlphaFoldDB" id="A0A914Y4Q0"/>
<feature type="compositionally biased region" description="Polar residues" evidence="1">
    <location>
        <begin position="66"/>
        <end position="81"/>
    </location>
</feature>
<feature type="compositionally biased region" description="Low complexity" evidence="1">
    <location>
        <begin position="98"/>
        <end position="122"/>
    </location>
</feature>
<accession>A0A914Y4Q0</accession>
<dbReference type="Proteomes" id="UP000887577">
    <property type="component" value="Unplaced"/>
</dbReference>
<reference evidence="3" key="1">
    <citation type="submission" date="2022-11" db="UniProtKB">
        <authorList>
            <consortium name="WormBaseParasite"/>
        </authorList>
    </citation>
    <scope>IDENTIFICATION</scope>
</reference>
<proteinExistence type="predicted"/>
<evidence type="ECO:0000313" key="2">
    <source>
        <dbReference type="Proteomes" id="UP000887577"/>
    </source>
</evidence>
<dbReference type="WBParaSite" id="PSU_v2.g12697.t1">
    <property type="protein sequence ID" value="PSU_v2.g12697.t1"/>
    <property type="gene ID" value="PSU_v2.g12697"/>
</dbReference>
<name>A0A914Y4Q0_9BILA</name>
<organism evidence="2 3">
    <name type="scientific">Panagrolaimus superbus</name>
    <dbReference type="NCBI Taxonomy" id="310955"/>
    <lineage>
        <taxon>Eukaryota</taxon>
        <taxon>Metazoa</taxon>
        <taxon>Ecdysozoa</taxon>
        <taxon>Nematoda</taxon>
        <taxon>Chromadorea</taxon>
        <taxon>Rhabditida</taxon>
        <taxon>Tylenchina</taxon>
        <taxon>Panagrolaimomorpha</taxon>
        <taxon>Panagrolaimoidea</taxon>
        <taxon>Panagrolaimidae</taxon>
        <taxon>Panagrolaimus</taxon>
    </lineage>
</organism>
<evidence type="ECO:0000313" key="3">
    <source>
        <dbReference type="WBParaSite" id="PSU_v2.g12697.t1"/>
    </source>
</evidence>
<protein>
    <submittedName>
        <fullName evidence="3">Uncharacterized protein</fullName>
    </submittedName>
</protein>
<sequence>MDPSDRMNVNESFEHIFIKTYFPKTTTERVCPFKVKLDMAAVEDIDHKQLINLIEADIRSADEQQQKNNEIISSDETQEIATSIEDDNDNNNSINHKSSTSGASSAASYYSMTSSSESQAESCYDPTHSLYDADRRSPRRQKNHQSELESSEVPPQITAL</sequence>
<evidence type="ECO:0000256" key="1">
    <source>
        <dbReference type="SAM" id="MobiDB-lite"/>
    </source>
</evidence>
<keyword evidence="2" id="KW-1185">Reference proteome</keyword>
<feature type="region of interest" description="Disordered" evidence="1">
    <location>
        <begin position="62"/>
        <end position="160"/>
    </location>
</feature>